<organism evidence="9 10">
    <name type="scientific">Paraconexibacter algicola</name>
    <dbReference type="NCBI Taxonomy" id="2133960"/>
    <lineage>
        <taxon>Bacteria</taxon>
        <taxon>Bacillati</taxon>
        <taxon>Actinomycetota</taxon>
        <taxon>Thermoleophilia</taxon>
        <taxon>Solirubrobacterales</taxon>
        <taxon>Paraconexibacteraceae</taxon>
        <taxon>Paraconexibacter</taxon>
    </lineage>
</organism>
<dbReference type="Gene3D" id="3.90.226.10">
    <property type="entry name" value="2-enoyl-CoA Hydratase, Chain A, domain 1"/>
    <property type="match status" value="3"/>
</dbReference>
<keyword evidence="3" id="KW-0645">Protease</keyword>
<evidence type="ECO:0000259" key="8">
    <source>
        <dbReference type="Pfam" id="PF01343"/>
    </source>
</evidence>
<dbReference type="RefSeq" id="WP_107568799.1">
    <property type="nucleotide sequence ID" value="NZ_PYYB01000001.1"/>
</dbReference>
<evidence type="ECO:0000256" key="1">
    <source>
        <dbReference type="ARBA" id="ARBA00004370"/>
    </source>
</evidence>
<keyword evidence="4" id="KW-0378">Hydrolase</keyword>
<dbReference type="SUPFAM" id="SSF52096">
    <property type="entry name" value="ClpP/crotonase"/>
    <property type="match status" value="2"/>
</dbReference>
<evidence type="ECO:0000256" key="7">
    <source>
        <dbReference type="PIRSR" id="PIRSR001217-1"/>
    </source>
</evidence>
<dbReference type="InterPro" id="IPR002142">
    <property type="entry name" value="Peptidase_S49"/>
</dbReference>
<dbReference type="Proteomes" id="UP000240739">
    <property type="component" value="Unassembled WGS sequence"/>
</dbReference>
<evidence type="ECO:0000256" key="2">
    <source>
        <dbReference type="ARBA" id="ARBA00008683"/>
    </source>
</evidence>
<dbReference type="PIRSF" id="PIRSF001217">
    <property type="entry name" value="Protease_4_SppA"/>
    <property type="match status" value="1"/>
</dbReference>
<keyword evidence="10" id="KW-1185">Reference proteome</keyword>
<name>A0A2T4ULR5_9ACTN</name>
<dbReference type="GO" id="GO:0006465">
    <property type="term" value="P:signal peptide processing"/>
    <property type="evidence" value="ECO:0007669"/>
    <property type="project" value="InterPro"/>
</dbReference>
<keyword evidence="6" id="KW-0472">Membrane</keyword>
<keyword evidence="5" id="KW-0720">Serine protease</keyword>
<dbReference type="Pfam" id="PF01343">
    <property type="entry name" value="Peptidase_S49"/>
    <property type="match status" value="2"/>
</dbReference>
<dbReference type="GO" id="GO:0016020">
    <property type="term" value="C:membrane"/>
    <property type="evidence" value="ECO:0007669"/>
    <property type="project" value="UniProtKB-SubCell"/>
</dbReference>
<comment type="subcellular location">
    <subcellularLocation>
        <location evidence="1">Membrane</location>
    </subcellularLocation>
</comment>
<dbReference type="CDD" id="cd07018">
    <property type="entry name" value="S49_SppA_67K_type"/>
    <property type="match status" value="1"/>
</dbReference>
<evidence type="ECO:0000313" key="9">
    <source>
        <dbReference type="EMBL" id="PTL60154.1"/>
    </source>
</evidence>
<dbReference type="CDD" id="cd07023">
    <property type="entry name" value="S49_Sppa_N_C"/>
    <property type="match status" value="1"/>
</dbReference>
<feature type="domain" description="Peptidase S49" evidence="8">
    <location>
        <begin position="95"/>
        <end position="246"/>
    </location>
</feature>
<comment type="caution">
    <text evidence="9">The sequence shown here is derived from an EMBL/GenBank/DDBJ whole genome shotgun (WGS) entry which is preliminary data.</text>
</comment>
<feature type="active site" description="Proton donor/acceptor" evidence="7">
    <location>
        <position position="166"/>
    </location>
</feature>
<proteinExistence type="inferred from homology"/>
<dbReference type="NCBIfam" id="TIGR00706">
    <property type="entry name" value="SppA_dom"/>
    <property type="match status" value="1"/>
</dbReference>
<dbReference type="PANTHER" id="PTHR33209">
    <property type="entry name" value="PROTEASE 4"/>
    <property type="match status" value="1"/>
</dbReference>
<dbReference type="OrthoDB" id="9764363at2"/>
<dbReference type="InterPro" id="IPR029045">
    <property type="entry name" value="ClpP/crotonase-like_dom_sf"/>
</dbReference>
<comment type="similarity">
    <text evidence="2">Belongs to the peptidase S49 family.</text>
</comment>
<dbReference type="PANTHER" id="PTHR33209:SF1">
    <property type="entry name" value="PEPTIDASE S49 DOMAIN-CONTAINING PROTEIN"/>
    <property type="match status" value="1"/>
</dbReference>
<dbReference type="AlphaFoldDB" id="A0A2T4ULR5"/>
<evidence type="ECO:0000256" key="3">
    <source>
        <dbReference type="ARBA" id="ARBA00022670"/>
    </source>
</evidence>
<dbReference type="EMBL" id="PYYB01000001">
    <property type="protein sequence ID" value="PTL60154.1"/>
    <property type="molecule type" value="Genomic_DNA"/>
</dbReference>
<protein>
    <submittedName>
        <fullName evidence="9">Signal peptide peptidase SppA</fullName>
    </submittedName>
</protein>
<sequence>MDPRSLPLLRKLPGGAPASPLVLEVDLTGGVLTEAPGDPLTALRQRNTPNLDALLGGLREAAGDDAVVAVVLLGGEGLTAAQADELGAGVDAVRAAGKATYAYASTYGELAAGTVPYALAARCEHVWLQPSGQIGLTGVSLGLTLVRGALEKLGVEPQFGQRHEYKTAADLFSAREVSEPSREMAQRLAASVMERLTGLVATHRGLDAETVTALVDRAPLSAAEALDAGLVDRLGFRDELDAALRDAHGEHELRYLHRYVRGRPERTPVEQLRRRGARQIAVVPVHGAIVDGRGRPGGPGPGSGPRAGADAVVRALRSAGESDRVAAVVLHVDSPGGSYIASDAIRHAVLQLRAAGRPVVASMGSVAASGGYFAAMPTARIFALPTTITGSIGVLAGKFVVGGLVERLGIVRELVDVGANASMFAPDTPFTDAQRARLEAWLDEVYEDFTRKAAEDRGMPWDQLEPLARGRVWTGADALERGLVDELGGRGAAIDHACELAGVRRADVDVVGWPQVPFLERLKPAESSRSAVSALVPGGLGLPTTPEDLLALVAGTPAGVLSLPGDWRVR</sequence>
<dbReference type="InterPro" id="IPR047217">
    <property type="entry name" value="S49_SppA_67K_type_N"/>
</dbReference>
<feature type="domain" description="Peptidase S49" evidence="8">
    <location>
        <begin position="352"/>
        <end position="503"/>
    </location>
</feature>
<feature type="active site" description="Nucleophile" evidence="7">
    <location>
        <position position="369"/>
    </location>
</feature>
<evidence type="ECO:0000256" key="5">
    <source>
        <dbReference type="ARBA" id="ARBA00022825"/>
    </source>
</evidence>
<dbReference type="GO" id="GO:0008236">
    <property type="term" value="F:serine-type peptidase activity"/>
    <property type="evidence" value="ECO:0007669"/>
    <property type="project" value="UniProtKB-KW"/>
</dbReference>
<accession>A0A2T4ULR5</accession>
<reference evidence="9 10" key="1">
    <citation type="submission" date="2018-03" db="EMBL/GenBank/DDBJ databases">
        <title>Aquarubrobacter algicola gen. nov., sp. nov., a novel actinobacterium isolated from shallow eutrophic lake during the end of cyanobacterial harmful algal blooms.</title>
        <authorList>
            <person name="Chun S.J."/>
        </authorList>
    </citation>
    <scope>NUCLEOTIDE SEQUENCE [LARGE SCALE GENOMIC DNA]</scope>
    <source>
        <strain evidence="9 10">Seoho-28</strain>
    </source>
</reference>
<evidence type="ECO:0000256" key="6">
    <source>
        <dbReference type="ARBA" id="ARBA00023136"/>
    </source>
</evidence>
<dbReference type="InterPro" id="IPR047272">
    <property type="entry name" value="S49_SppA_C"/>
</dbReference>
<evidence type="ECO:0000256" key="4">
    <source>
        <dbReference type="ARBA" id="ARBA00022801"/>
    </source>
</evidence>
<dbReference type="InterPro" id="IPR004635">
    <property type="entry name" value="Pept_S49_SppA"/>
</dbReference>
<evidence type="ECO:0000313" key="10">
    <source>
        <dbReference type="Proteomes" id="UP000240739"/>
    </source>
</evidence>
<gene>
    <name evidence="9" type="primary">sppA</name>
    <name evidence="9" type="ORF">C7Y72_11140</name>
</gene>
<dbReference type="InterPro" id="IPR004634">
    <property type="entry name" value="Pept_S49_pIV"/>
</dbReference>